<evidence type="ECO:0000313" key="15">
    <source>
        <dbReference type="Ensembl" id="ENSCLAP00000013321.1"/>
    </source>
</evidence>
<dbReference type="Proteomes" id="UP000694398">
    <property type="component" value="Unassembled WGS sequence"/>
</dbReference>
<keyword evidence="8" id="KW-1133">Transmembrane helix</keyword>
<evidence type="ECO:0000256" key="5">
    <source>
        <dbReference type="ARBA" id="ARBA00022679"/>
    </source>
</evidence>
<evidence type="ECO:0000256" key="3">
    <source>
        <dbReference type="ARBA" id="ARBA00008661"/>
    </source>
</evidence>
<sequence>MAVLKTRVMYTCLLVTGLLCLYFSMDSFKEATFIFKKNYGQFLQLPDIDCRQKPPFLVLLVTSSPQQVAARMAIRETWGREQKAMGQWVRTFFLLGTTASKDEMTVVSQESQQHRDIIQKDFKDVYFNLTLKTMMGMEWVHRFCPQAAFVMKTDTDMFINIHYLTELLLKKNRTVEFFTGYLKLKEFPIRNKFSKWYVSQSEYPWSKYPPFCSGTAYVFSSDVASRVYNVSESIPFIKLEDVFVGLCLAKLGILPEELHSQKTFFPEGLRFSACRFKKVVACHYVRPQELLIYWQALEASKEGDCKGV</sequence>
<dbReference type="PANTHER" id="PTHR11214:SF265">
    <property type="entry name" value="BETA-1,3-GALACTOSYLTRANSFERASE 5"/>
    <property type="match status" value="1"/>
</dbReference>
<comment type="pathway">
    <text evidence="2">Protein modification; protein glycosylation.</text>
</comment>
<evidence type="ECO:0000256" key="1">
    <source>
        <dbReference type="ARBA" id="ARBA00004323"/>
    </source>
</evidence>
<name>A0A8C2YPA6_CHILA</name>
<dbReference type="OrthoDB" id="2139606at2759"/>
<keyword evidence="9 14" id="KW-0333">Golgi apparatus</keyword>
<evidence type="ECO:0000256" key="6">
    <source>
        <dbReference type="ARBA" id="ARBA00022692"/>
    </source>
</evidence>
<evidence type="ECO:0000256" key="7">
    <source>
        <dbReference type="ARBA" id="ARBA00022968"/>
    </source>
</evidence>
<dbReference type="Gene3D" id="3.90.550.50">
    <property type="match status" value="1"/>
</dbReference>
<dbReference type="AlphaFoldDB" id="A0A8C2YPA6"/>
<proteinExistence type="inferred from homology"/>
<evidence type="ECO:0000256" key="11">
    <source>
        <dbReference type="ARBA" id="ARBA00023136"/>
    </source>
</evidence>
<keyword evidence="16" id="KW-1185">Reference proteome</keyword>
<evidence type="ECO:0000256" key="13">
    <source>
        <dbReference type="ARBA" id="ARBA00048834"/>
    </source>
</evidence>
<organism evidence="15 16">
    <name type="scientific">Chinchilla lanigera</name>
    <name type="common">Long-tailed chinchilla</name>
    <name type="synonym">Chinchilla villidera</name>
    <dbReference type="NCBI Taxonomy" id="34839"/>
    <lineage>
        <taxon>Eukaryota</taxon>
        <taxon>Metazoa</taxon>
        <taxon>Chordata</taxon>
        <taxon>Craniata</taxon>
        <taxon>Vertebrata</taxon>
        <taxon>Euteleostomi</taxon>
        <taxon>Mammalia</taxon>
        <taxon>Eutheria</taxon>
        <taxon>Euarchontoglires</taxon>
        <taxon>Glires</taxon>
        <taxon>Rodentia</taxon>
        <taxon>Hystricomorpha</taxon>
        <taxon>Chinchillidae</taxon>
        <taxon>Chinchilla</taxon>
    </lineage>
</organism>
<dbReference type="GeneTree" id="ENSGT00940000160964"/>
<dbReference type="CTD" id="10317"/>
<comment type="similarity">
    <text evidence="3 14">Belongs to the glycosyltransferase 31 family.</text>
</comment>
<keyword evidence="7" id="KW-0735">Signal-anchor</keyword>
<keyword evidence="12" id="KW-0325">Glycoprotein</keyword>
<comment type="subcellular location">
    <subcellularLocation>
        <location evidence="1 14">Golgi apparatus membrane</location>
        <topology evidence="1 14">Single-pass type II membrane protein</topology>
    </subcellularLocation>
</comment>
<dbReference type="OMA" id="HSQQTFF"/>
<accession>A0A8C2YPA6</accession>
<comment type="catalytic activity">
    <reaction evidence="13">
        <text>a globoside Gb4Cer (d18:1(4E)) + UDP-alpha-D-galactose = a globoside GalGb4Cer (d18:1(4E)) + UDP + H(+)</text>
        <dbReference type="Rhea" id="RHEA:41996"/>
        <dbReference type="ChEBI" id="CHEBI:15378"/>
        <dbReference type="ChEBI" id="CHEBI:18259"/>
        <dbReference type="ChEBI" id="CHEBI:58223"/>
        <dbReference type="ChEBI" id="CHEBI:62571"/>
        <dbReference type="ChEBI" id="CHEBI:66914"/>
    </reaction>
    <physiologicalReaction direction="left-to-right" evidence="13">
        <dbReference type="Rhea" id="RHEA:41997"/>
    </physiologicalReaction>
</comment>
<dbReference type="GO" id="GO:0006493">
    <property type="term" value="P:protein O-linked glycosylation"/>
    <property type="evidence" value="ECO:0007669"/>
    <property type="project" value="TreeGrafter"/>
</dbReference>
<dbReference type="EC" id="2.4.1.-" evidence="14"/>
<dbReference type="InterPro" id="IPR002659">
    <property type="entry name" value="Glyco_trans_31"/>
</dbReference>
<dbReference type="Ensembl" id="ENSCLAT00000013473.1">
    <property type="protein sequence ID" value="ENSCLAP00000013321.1"/>
    <property type="gene ID" value="ENSCLAG00000009203.1"/>
</dbReference>
<keyword evidence="4 14" id="KW-0328">Glycosyltransferase</keyword>
<evidence type="ECO:0000256" key="12">
    <source>
        <dbReference type="ARBA" id="ARBA00023180"/>
    </source>
</evidence>
<keyword evidence="11" id="KW-0472">Membrane</keyword>
<reference evidence="15" key="1">
    <citation type="submission" date="2025-08" db="UniProtKB">
        <authorList>
            <consortium name="Ensembl"/>
        </authorList>
    </citation>
    <scope>IDENTIFICATION</scope>
</reference>
<evidence type="ECO:0000313" key="16">
    <source>
        <dbReference type="Proteomes" id="UP000694398"/>
    </source>
</evidence>
<evidence type="ECO:0000256" key="10">
    <source>
        <dbReference type="ARBA" id="ARBA00023098"/>
    </source>
</evidence>
<dbReference type="RefSeq" id="XP_005375831.1">
    <property type="nucleotide sequence ID" value="XM_005375774.2"/>
</dbReference>
<dbReference type="GO" id="GO:0006629">
    <property type="term" value="P:lipid metabolic process"/>
    <property type="evidence" value="ECO:0007669"/>
    <property type="project" value="UniProtKB-KW"/>
</dbReference>
<dbReference type="GO" id="GO:0005783">
    <property type="term" value="C:endoplasmic reticulum"/>
    <property type="evidence" value="ECO:0007669"/>
    <property type="project" value="TreeGrafter"/>
</dbReference>
<keyword evidence="6" id="KW-0812">Transmembrane</keyword>
<reference evidence="15" key="2">
    <citation type="submission" date="2025-09" db="UniProtKB">
        <authorList>
            <consortium name="Ensembl"/>
        </authorList>
    </citation>
    <scope>IDENTIFICATION</scope>
</reference>
<evidence type="ECO:0000256" key="4">
    <source>
        <dbReference type="ARBA" id="ARBA00022676"/>
    </source>
</evidence>
<dbReference type="RefSeq" id="XP_013360373.1">
    <property type="nucleotide sequence ID" value="XM_013504919.1"/>
</dbReference>
<dbReference type="GO" id="GO:0008499">
    <property type="term" value="F:N-acetyl-beta-D-glucosaminide beta-(1,3)-galactosyltransferase activity"/>
    <property type="evidence" value="ECO:0007669"/>
    <property type="project" value="TreeGrafter"/>
</dbReference>
<evidence type="ECO:0000256" key="14">
    <source>
        <dbReference type="RuleBase" id="RU363063"/>
    </source>
</evidence>
<dbReference type="GO" id="GO:0009617">
    <property type="term" value="P:response to bacterium"/>
    <property type="evidence" value="ECO:0007669"/>
    <property type="project" value="Ensembl"/>
</dbReference>
<dbReference type="PANTHER" id="PTHR11214">
    <property type="entry name" value="BETA-1,3-N-ACETYLGLUCOSAMINYLTRANSFERASE"/>
    <property type="match status" value="1"/>
</dbReference>
<protein>
    <recommendedName>
        <fullName evidence="14">Hexosyltransferase</fullName>
        <ecNumber evidence="14">2.4.1.-</ecNumber>
    </recommendedName>
</protein>
<evidence type="ECO:0000256" key="8">
    <source>
        <dbReference type="ARBA" id="ARBA00022989"/>
    </source>
</evidence>
<keyword evidence="10" id="KW-0443">Lipid metabolism</keyword>
<evidence type="ECO:0000256" key="2">
    <source>
        <dbReference type="ARBA" id="ARBA00004922"/>
    </source>
</evidence>
<dbReference type="RefSeq" id="XP_013360378.1">
    <property type="nucleotide sequence ID" value="XM_013504924.1"/>
</dbReference>
<dbReference type="RefSeq" id="XP_005375830.1">
    <property type="nucleotide sequence ID" value="XM_005375773.2"/>
</dbReference>
<dbReference type="GO" id="GO:0000139">
    <property type="term" value="C:Golgi membrane"/>
    <property type="evidence" value="ECO:0007669"/>
    <property type="project" value="UniProtKB-SubCell"/>
</dbReference>
<dbReference type="Pfam" id="PF01762">
    <property type="entry name" value="Galactosyl_T"/>
    <property type="match status" value="1"/>
</dbReference>
<keyword evidence="5" id="KW-0808">Transferase</keyword>
<evidence type="ECO:0000256" key="9">
    <source>
        <dbReference type="ARBA" id="ARBA00023034"/>
    </source>
</evidence>
<dbReference type="GeneID" id="102027045"/>
<gene>
    <name evidence="15" type="primary">B3GALT5</name>
</gene>
<dbReference type="FunFam" id="3.90.550.50:FF:000001">
    <property type="entry name" value="Hexosyltransferase"/>
    <property type="match status" value="1"/>
</dbReference>